<dbReference type="InterPro" id="IPR036047">
    <property type="entry name" value="F-box-like_dom_sf"/>
</dbReference>
<feature type="region of interest" description="Disordered" evidence="2">
    <location>
        <begin position="47"/>
        <end position="77"/>
    </location>
</feature>
<proteinExistence type="predicted"/>
<dbReference type="InterPro" id="IPR001810">
    <property type="entry name" value="F-box_dom"/>
</dbReference>
<dbReference type="InterPro" id="IPR003409">
    <property type="entry name" value="MORN"/>
</dbReference>
<reference evidence="4" key="1">
    <citation type="journal article" date="2019" name="Front. Microbiol.">
        <title>Pandoravirus Celtis Illustrates the Microevolution Processes at Work in the Giant Pandoraviridae Genomes.</title>
        <authorList>
            <person name="Legendre M."/>
            <person name="Alempic J.M."/>
            <person name="Philippe N."/>
            <person name="Lartigue A."/>
            <person name="Jeudy S."/>
            <person name="Poirot O."/>
            <person name="Ta N.T."/>
            <person name="Nin S."/>
            <person name="Coute Y."/>
            <person name="Abergel C."/>
            <person name="Claverie J.M."/>
        </authorList>
    </citation>
    <scope>NUCLEOTIDE SEQUENCE</scope>
</reference>
<dbReference type="Gene3D" id="2.20.110.10">
    <property type="entry name" value="Histone H3 K4-specific methyltransferase SET7/9 N-terminal domain"/>
    <property type="match status" value="2"/>
</dbReference>
<feature type="compositionally biased region" description="Basic and acidic residues" evidence="2">
    <location>
        <begin position="64"/>
        <end position="73"/>
    </location>
</feature>
<dbReference type="EMBL" id="MK174290">
    <property type="protein sequence ID" value="QBZ81000.1"/>
    <property type="molecule type" value="Genomic_DNA"/>
</dbReference>
<dbReference type="PANTHER" id="PTHR23084">
    <property type="entry name" value="PHOSPHATIDYLINOSITOL-4-PHOSPHATE 5-KINASE RELATED"/>
    <property type="match status" value="1"/>
</dbReference>
<dbReference type="Pfam" id="PF02493">
    <property type="entry name" value="MORN"/>
    <property type="match status" value="5"/>
</dbReference>
<dbReference type="PROSITE" id="PS50181">
    <property type="entry name" value="FBOX"/>
    <property type="match status" value="1"/>
</dbReference>
<feature type="domain" description="F-box" evidence="3">
    <location>
        <begin position="89"/>
        <end position="136"/>
    </location>
</feature>
<keyword evidence="1" id="KW-0677">Repeat</keyword>
<dbReference type="Proteomes" id="UP001237152">
    <property type="component" value="Segment"/>
</dbReference>
<evidence type="ECO:0000256" key="2">
    <source>
        <dbReference type="SAM" id="MobiDB-lite"/>
    </source>
</evidence>
<evidence type="ECO:0000313" key="5">
    <source>
        <dbReference type="Proteomes" id="UP001237152"/>
    </source>
</evidence>
<accession>A0A4D6EGN6</accession>
<dbReference type="Gene3D" id="1.20.1280.50">
    <property type="match status" value="1"/>
</dbReference>
<dbReference type="SMART" id="SM00698">
    <property type="entry name" value="MORN"/>
    <property type="match status" value="6"/>
</dbReference>
<gene>
    <name evidence="4" type="ORF">pclt_cds_403</name>
</gene>
<dbReference type="SUPFAM" id="SSF82185">
    <property type="entry name" value="Histone H3 K4-specific methyltransferase SET7/9 N-terminal domain"/>
    <property type="match status" value="1"/>
</dbReference>
<protein>
    <submittedName>
        <fullName evidence="4">Morn repeat incomplete domain containing protein</fullName>
    </submittedName>
</protein>
<evidence type="ECO:0000313" key="4">
    <source>
        <dbReference type="EMBL" id="QBZ81000.1"/>
    </source>
</evidence>
<name>A0A4D6EGN6_9VIRU</name>
<dbReference type="SUPFAM" id="SSF81383">
    <property type="entry name" value="F-box domain"/>
    <property type="match status" value="1"/>
</dbReference>
<dbReference type="PANTHER" id="PTHR23084:SF179">
    <property type="entry name" value="OS10G0565000 PROTEIN"/>
    <property type="match status" value="1"/>
</dbReference>
<evidence type="ECO:0000259" key="3">
    <source>
        <dbReference type="PROSITE" id="PS50181"/>
    </source>
</evidence>
<sequence>MHLAGCTHRHSQDHAFLSGITRRANLFAACGKKSLFGMSLEPMDLDRANSKACDREDDDDDDNSNDKPADDRAPPPPVADFYIDYDVDGCLLFLLPDELLLAILGVLRDAEVPTRAAPVARRLEVLGRDDALWQSLYVHRYGPPVHEHLVEFGKDWRWLYQARSRRADDDSVGPGCLAMADRGSFYCGDLDNGKPHGYGLRVYAKCLIGVRGIDPRDAFALPKDAVESRTEGQWARGKKHGRVIGSALGDRHDGLYAKGWRQGPGTHTWPSGSTYRGAYARGERSGWGVMDHADGRRYEGHWARGQRNGEGTMTLRNGRSHRSHWVDGKPHGWGVHTWPNGHRVEATWDCGTPRGEGALVTADGRVFFDDAQELFCVGGAMIPAGILSGSADDWGGRLKRTRTAPCEDAAHNRTVDTIYVDGSRLFVFWLADGRSCRVVGHSSVCAAAGGSTTATDDGAAVGMCMACLLAAHMREYCQARWYLPV</sequence>
<organism evidence="4 5">
    <name type="scientific">Pandoravirus celtis</name>
    <dbReference type="NCBI Taxonomy" id="2568002"/>
    <lineage>
        <taxon>Viruses</taxon>
        <taxon>Pandoravirus</taxon>
    </lineage>
</organism>
<evidence type="ECO:0000256" key="1">
    <source>
        <dbReference type="ARBA" id="ARBA00022737"/>
    </source>
</evidence>